<evidence type="ECO:0000259" key="6">
    <source>
        <dbReference type="Pfam" id="PF07731"/>
    </source>
</evidence>
<name>A0AAN8WUT2_HALRR</name>
<keyword evidence="4" id="KW-0186">Copper</keyword>
<dbReference type="PANTHER" id="PTHR11709">
    <property type="entry name" value="MULTI-COPPER OXIDASE"/>
    <property type="match status" value="1"/>
</dbReference>
<comment type="similarity">
    <text evidence="1">Belongs to the multicopper oxidase family.</text>
</comment>
<keyword evidence="3" id="KW-0560">Oxidoreductase</keyword>
<dbReference type="InterPro" id="IPR008972">
    <property type="entry name" value="Cupredoxin"/>
</dbReference>
<dbReference type="GO" id="GO:0005886">
    <property type="term" value="C:plasma membrane"/>
    <property type="evidence" value="ECO:0007669"/>
    <property type="project" value="TreeGrafter"/>
</dbReference>
<feature type="domain" description="Plastocyanin-like" evidence="5">
    <location>
        <begin position="108"/>
        <end position="256"/>
    </location>
</feature>
<comment type="caution">
    <text evidence="8">The sequence shown here is derived from an EMBL/GenBank/DDBJ whole genome shotgun (WGS) entry which is preliminary data.</text>
</comment>
<proteinExistence type="inferred from homology"/>
<dbReference type="SUPFAM" id="SSF49503">
    <property type="entry name" value="Cupredoxins"/>
    <property type="match status" value="3"/>
</dbReference>
<sequence>VCAGDKILLDLYNNLPSSAVTLHWHGLTLGPSFTVPRANPTPYMDGTPGVTQCPIPPGSGFRYSFEATDPGTHFWHAQTGLERGDGVFGPIVVHQPADQDPMLSIPEHIFVVNDWFHGSTQLKYVLKQHSGEEVRPQSLLINGQGRLKHDGSASKVPYYNFMVEKNKRYRLRIINAASTNCPVTISVESHDLILLSADGSAVNPVNASSVLIHPGERYDAMFSAEQESGDEGKTFWISVAGGHDCQGLQQYATLQYLPTNITAVPIPTISPESNPPQTAEKAGMNVFTGSCSTTGQRCVSGLRSSTELPQALKSTRANLTFYLSFARRYIHNENIYSLLFYGINDVPADKRVATPQINNLSFRGATTPLLVNHRPLKSENCSSEGVRRGHCTVDFCECLHVIQAPVGATVDLVLIGEDSTASQPVHLHGYKFWVLSHVESSQVPEITLPADVNYTLPEGMSRERVMRLDEEGNLVRYLQNPVIKDTIAVPAGGYTIVRLAAENRGFWVLESQVLFDSQAGQKLILQVGTPEGLPKAPRDFPTC</sequence>
<evidence type="ECO:0000313" key="9">
    <source>
        <dbReference type="Proteomes" id="UP001381693"/>
    </source>
</evidence>
<feature type="domain" description="Plastocyanin-like" evidence="7">
    <location>
        <begin position="2"/>
        <end position="97"/>
    </location>
</feature>
<dbReference type="Pfam" id="PF07732">
    <property type="entry name" value="Cu-oxidase_3"/>
    <property type="match status" value="1"/>
</dbReference>
<evidence type="ECO:0000256" key="4">
    <source>
        <dbReference type="ARBA" id="ARBA00023008"/>
    </source>
</evidence>
<feature type="domain" description="Plastocyanin-like" evidence="6">
    <location>
        <begin position="392"/>
        <end position="519"/>
    </location>
</feature>
<evidence type="ECO:0000259" key="5">
    <source>
        <dbReference type="Pfam" id="PF00394"/>
    </source>
</evidence>
<accession>A0AAN8WUT2</accession>
<dbReference type="GO" id="GO:0005507">
    <property type="term" value="F:copper ion binding"/>
    <property type="evidence" value="ECO:0007669"/>
    <property type="project" value="InterPro"/>
</dbReference>
<evidence type="ECO:0000313" key="8">
    <source>
        <dbReference type="EMBL" id="KAK7072721.1"/>
    </source>
</evidence>
<reference evidence="8 9" key="1">
    <citation type="submission" date="2023-11" db="EMBL/GenBank/DDBJ databases">
        <title>Halocaridina rubra genome assembly.</title>
        <authorList>
            <person name="Smith C."/>
        </authorList>
    </citation>
    <scope>NUCLEOTIDE SEQUENCE [LARGE SCALE GENOMIC DNA]</scope>
    <source>
        <strain evidence="8">EP-1</strain>
        <tissue evidence="8">Whole</tissue>
    </source>
</reference>
<feature type="non-terminal residue" evidence="8">
    <location>
        <position position="1"/>
    </location>
</feature>
<dbReference type="AlphaFoldDB" id="A0AAN8WUT2"/>
<dbReference type="CDD" id="cd13884">
    <property type="entry name" value="CuRO_2_tcLCC_insect_like"/>
    <property type="match status" value="1"/>
</dbReference>
<evidence type="ECO:0000256" key="1">
    <source>
        <dbReference type="ARBA" id="ARBA00010609"/>
    </source>
</evidence>
<keyword evidence="2" id="KW-0479">Metal-binding</keyword>
<evidence type="ECO:0000259" key="7">
    <source>
        <dbReference type="Pfam" id="PF07732"/>
    </source>
</evidence>
<dbReference type="GO" id="GO:0016491">
    <property type="term" value="F:oxidoreductase activity"/>
    <property type="evidence" value="ECO:0007669"/>
    <property type="project" value="UniProtKB-KW"/>
</dbReference>
<dbReference type="InterPro" id="IPR011706">
    <property type="entry name" value="Cu-oxidase_C"/>
</dbReference>
<dbReference type="Pfam" id="PF00394">
    <property type="entry name" value="Cu-oxidase"/>
    <property type="match status" value="1"/>
</dbReference>
<dbReference type="EMBL" id="JAXCGZ010013360">
    <property type="protein sequence ID" value="KAK7072721.1"/>
    <property type="molecule type" value="Genomic_DNA"/>
</dbReference>
<dbReference type="GO" id="GO:0006826">
    <property type="term" value="P:iron ion transport"/>
    <property type="evidence" value="ECO:0007669"/>
    <property type="project" value="TreeGrafter"/>
</dbReference>
<dbReference type="InterPro" id="IPR001117">
    <property type="entry name" value="Cu-oxidase_2nd"/>
</dbReference>
<dbReference type="InterPro" id="IPR045087">
    <property type="entry name" value="Cu-oxidase_fam"/>
</dbReference>
<dbReference type="InterPro" id="IPR011707">
    <property type="entry name" value="Cu-oxidase-like_N"/>
</dbReference>
<evidence type="ECO:0000256" key="3">
    <source>
        <dbReference type="ARBA" id="ARBA00023002"/>
    </source>
</evidence>
<evidence type="ECO:0000256" key="2">
    <source>
        <dbReference type="ARBA" id="ARBA00022723"/>
    </source>
</evidence>
<dbReference type="PANTHER" id="PTHR11709:SF394">
    <property type="entry name" value="FI03373P-RELATED"/>
    <property type="match status" value="1"/>
</dbReference>
<dbReference type="Gene3D" id="2.60.40.420">
    <property type="entry name" value="Cupredoxins - blue copper proteins"/>
    <property type="match status" value="3"/>
</dbReference>
<dbReference type="Proteomes" id="UP001381693">
    <property type="component" value="Unassembled WGS sequence"/>
</dbReference>
<keyword evidence="9" id="KW-1185">Reference proteome</keyword>
<protein>
    <submittedName>
        <fullName evidence="8">Mco1p</fullName>
    </submittedName>
</protein>
<dbReference type="FunFam" id="2.60.40.420:FF:000045">
    <property type="entry name" value="Laccase 2"/>
    <property type="match status" value="1"/>
</dbReference>
<gene>
    <name evidence="8" type="primary">Mco1_4</name>
    <name evidence="8" type="ORF">SK128_023050</name>
</gene>
<organism evidence="8 9">
    <name type="scientific">Halocaridina rubra</name>
    <name type="common">Hawaiian red shrimp</name>
    <dbReference type="NCBI Taxonomy" id="373956"/>
    <lineage>
        <taxon>Eukaryota</taxon>
        <taxon>Metazoa</taxon>
        <taxon>Ecdysozoa</taxon>
        <taxon>Arthropoda</taxon>
        <taxon>Crustacea</taxon>
        <taxon>Multicrustacea</taxon>
        <taxon>Malacostraca</taxon>
        <taxon>Eumalacostraca</taxon>
        <taxon>Eucarida</taxon>
        <taxon>Decapoda</taxon>
        <taxon>Pleocyemata</taxon>
        <taxon>Caridea</taxon>
        <taxon>Atyoidea</taxon>
        <taxon>Atyidae</taxon>
        <taxon>Halocaridina</taxon>
    </lineage>
</organism>
<dbReference type="Pfam" id="PF07731">
    <property type="entry name" value="Cu-oxidase_2"/>
    <property type="match status" value="1"/>
</dbReference>